<dbReference type="Gene3D" id="1.10.10.60">
    <property type="entry name" value="Homeodomain-like"/>
    <property type="match status" value="1"/>
</dbReference>
<dbReference type="InterPro" id="IPR051571">
    <property type="entry name" value="N-CoR_corepressor"/>
</dbReference>
<evidence type="ECO:0000256" key="2">
    <source>
        <dbReference type="SAM" id="Phobius"/>
    </source>
</evidence>
<feature type="compositionally biased region" description="Polar residues" evidence="1">
    <location>
        <begin position="1414"/>
        <end position="1441"/>
    </location>
</feature>
<feature type="region of interest" description="Disordered" evidence="1">
    <location>
        <begin position="161"/>
        <end position="316"/>
    </location>
</feature>
<feature type="compositionally biased region" description="Basic and acidic residues" evidence="1">
    <location>
        <begin position="369"/>
        <end position="382"/>
    </location>
</feature>
<feature type="region of interest" description="Disordered" evidence="1">
    <location>
        <begin position="521"/>
        <end position="540"/>
    </location>
</feature>
<feature type="compositionally biased region" description="Basic and acidic residues" evidence="1">
    <location>
        <begin position="199"/>
        <end position="221"/>
    </location>
</feature>
<feature type="compositionally biased region" description="Polar residues" evidence="1">
    <location>
        <begin position="406"/>
        <end position="426"/>
    </location>
</feature>
<dbReference type="PANTHER" id="PTHR13992:SF39">
    <property type="entry name" value="SMRTER, ISOFORM G"/>
    <property type="match status" value="1"/>
</dbReference>
<feature type="compositionally biased region" description="Basic and acidic residues" evidence="1">
    <location>
        <begin position="246"/>
        <end position="299"/>
    </location>
</feature>
<feature type="domain" description="SANT" evidence="3">
    <location>
        <begin position="1203"/>
        <end position="1254"/>
    </location>
</feature>
<dbReference type="GO" id="GO:0032991">
    <property type="term" value="C:protein-containing complex"/>
    <property type="evidence" value="ECO:0007669"/>
    <property type="project" value="UniProtKB-ARBA"/>
</dbReference>
<feature type="region of interest" description="Disordered" evidence="1">
    <location>
        <begin position="1506"/>
        <end position="1886"/>
    </location>
</feature>
<proteinExistence type="predicted"/>
<dbReference type="PROSITE" id="PS51293">
    <property type="entry name" value="SANT"/>
    <property type="match status" value="2"/>
</dbReference>
<feature type="region of interest" description="Disordered" evidence="1">
    <location>
        <begin position="1"/>
        <end position="99"/>
    </location>
</feature>
<feature type="domain" description="HTH myb-type" evidence="4">
    <location>
        <begin position="1207"/>
        <end position="1254"/>
    </location>
</feature>
<protein>
    <submittedName>
        <fullName evidence="5">Uncharacterized protein</fullName>
    </submittedName>
</protein>
<feature type="compositionally biased region" description="Basic residues" evidence="1">
    <location>
        <begin position="1877"/>
        <end position="1886"/>
    </location>
</feature>
<evidence type="ECO:0000259" key="3">
    <source>
        <dbReference type="PROSITE" id="PS51293"/>
    </source>
</evidence>
<feature type="region of interest" description="Disordered" evidence="1">
    <location>
        <begin position="1036"/>
        <end position="1170"/>
    </location>
</feature>
<feature type="compositionally biased region" description="Low complexity" evidence="1">
    <location>
        <begin position="1293"/>
        <end position="1332"/>
    </location>
</feature>
<feature type="compositionally biased region" description="Low complexity" evidence="1">
    <location>
        <begin position="1863"/>
        <end position="1876"/>
    </location>
</feature>
<feature type="compositionally biased region" description="Basic and acidic residues" evidence="1">
    <location>
        <begin position="1642"/>
        <end position="1652"/>
    </location>
</feature>
<dbReference type="Gene3D" id="1.20.58.1880">
    <property type="match status" value="2"/>
</dbReference>
<evidence type="ECO:0000259" key="4">
    <source>
        <dbReference type="PROSITE" id="PS51294"/>
    </source>
</evidence>
<dbReference type="SMART" id="SM00717">
    <property type="entry name" value="SANT"/>
    <property type="match status" value="3"/>
</dbReference>
<keyword evidence="6" id="KW-1185">Reference proteome</keyword>
<dbReference type="GO" id="GO:0000785">
    <property type="term" value="C:chromatin"/>
    <property type="evidence" value="ECO:0007669"/>
    <property type="project" value="TreeGrafter"/>
</dbReference>
<feature type="region of interest" description="Disordered" evidence="1">
    <location>
        <begin position="329"/>
        <end position="349"/>
    </location>
</feature>
<feature type="compositionally biased region" description="Basic and acidic residues" evidence="1">
    <location>
        <begin position="1520"/>
        <end position="1533"/>
    </location>
</feature>
<dbReference type="GO" id="GO:0006357">
    <property type="term" value="P:regulation of transcription by RNA polymerase II"/>
    <property type="evidence" value="ECO:0007669"/>
    <property type="project" value="TreeGrafter"/>
</dbReference>
<keyword evidence="2" id="KW-1133">Transmembrane helix</keyword>
<feature type="region of interest" description="Disordered" evidence="1">
    <location>
        <begin position="988"/>
        <end position="1023"/>
    </location>
</feature>
<feature type="domain" description="SANT" evidence="3">
    <location>
        <begin position="933"/>
        <end position="984"/>
    </location>
</feature>
<dbReference type="SUPFAM" id="SSF46689">
    <property type="entry name" value="Homeodomain-like"/>
    <property type="match status" value="3"/>
</dbReference>
<dbReference type="Proteomes" id="UP000749646">
    <property type="component" value="Unassembled WGS sequence"/>
</dbReference>
<dbReference type="CDD" id="cd00167">
    <property type="entry name" value="SANT"/>
    <property type="match status" value="3"/>
</dbReference>
<evidence type="ECO:0000313" key="5">
    <source>
        <dbReference type="EMBL" id="KAF9984567.1"/>
    </source>
</evidence>
<dbReference type="InterPro" id="IPR017884">
    <property type="entry name" value="SANT_dom"/>
</dbReference>
<reference evidence="5" key="1">
    <citation type="journal article" date="2020" name="Fungal Divers.">
        <title>Resolving the Mortierellaceae phylogeny through synthesis of multi-gene phylogenetics and phylogenomics.</title>
        <authorList>
            <person name="Vandepol N."/>
            <person name="Liber J."/>
            <person name="Desiro A."/>
            <person name="Na H."/>
            <person name="Kennedy M."/>
            <person name="Barry K."/>
            <person name="Grigoriev I.V."/>
            <person name="Miller A.N."/>
            <person name="O'Donnell K."/>
            <person name="Stajich J.E."/>
            <person name="Bonito G."/>
        </authorList>
    </citation>
    <scope>NUCLEOTIDE SEQUENCE</scope>
    <source>
        <strain evidence="5">MES-2147</strain>
    </source>
</reference>
<evidence type="ECO:0000313" key="6">
    <source>
        <dbReference type="Proteomes" id="UP000749646"/>
    </source>
</evidence>
<keyword evidence="2" id="KW-0812">Transmembrane</keyword>
<dbReference type="OrthoDB" id="10258692at2759"/>
<feature type="compositionally biased region" description="Basic and acidic residues" evidence="1">
    <location>
        <begin position="174"/>
        <end position="190"/>
    </location>
</feature>
<evidence type="ECO:0000256" key="1">
    <source>
        <dbReference type="SAM" id="MobiDB-lite"/>
    </source>
</evidence>
<keyword evidence="2" id="KW-0472">Membrane</keyword>
<organism evidence="5 6">
    <name type="scientific">Modicella reniformis</name>
    <dbReference type="NCBI Taxonomy" id="1440133"/>
    <lineage>
        <taxon>Eukaryota</taxon>
        <taxon>Fungi</taxon>
        <taxon>Fungi incertae sedis</taxon>
        <taxon>Mucoromycota</taxon>
        <taxon>Mortierellomycotina</taxon>
        <taxon>Mortierellomycetes</taxon>
        <taxon>Mortierellales</taxon>
        <taxon>Mortierellaceae</taxon>
        <taxon>Modicella</taxon>
    </lineage>
</organism>
<feature type="compositionally biased region" description="Low complexity" evidence="1">
    <location>
        <begin position="1690"/>
        <end position="1719"/>
    </location>
</feature>
<feature type="compositionally biased region" description="Polar residues" evidence="1">
    <location>
        <begin position="1852"/>
        <end position="1862"/>
    </location>
</feature>
<dbReference type="EMBL" id="JAAAHW010003375">
    <property type="protein sequence ID" value="KAF9984567.1"/>
    <property type="molecule type" value="Genomic_DNA"/>
</dbReference>
<feature type="compositionally biased region" description="Low complexity" evidence="1">
    <location>
        <begin position="1082"/>
        <end position="1103"/>
    </location>
</feature>
<name>A0A9P6MAC2_9FUNG</name>
<gene>
    <name evidence="5" type="ORF">BGZ65_000133</name>
</gene>
<feature type="transmembrane region" description="Helical" evidence="2">
    <location>
        <begin position="1899"/>
        <end position="1930"/>
    </location>
</feature>
<dbReference type="GO" id="GO:0005654">
    <property type="term" value="C:nucleoplasm"/>
    <property type="evidence" value="ECO:0007669"/>
    <property type="project" value="UniProtKB-ARBA"/>
</dbReference>
<accession>A0A9P6MAC2</accession>
<feature type="compositionally biased region" description="Basic and acidic residues" evidence="1">
    <location>
        <begin position="1134"/>
        <end position="1143"/>
    </location>
</feature>
<dbReference type="PROSITE" id="PS51294">
    <property type="entry name" value="HTH_MYB"/>
    <property type="match status" value="1"/>
</dbReference>
<dbReference type="InterPro" id="IPR017930">
    <property type="entry name" value="Myb_dom"/>
</dbReference>
<comment type="caution">
    <text evidence="5">The sequence shown here is derived from an EMBL/GenBank/DDBJ whole genome shotgun (WGS) entry which is preliminary data.</text>
</comment>
<feature type="region of interest" description="Disordered" evidence="1">
    <location>
        <begin position="369"/>
        <end position="433"/>
    </location>
</feature>
<feature type="compositionally biased region" description="Basic and acidic residues" evidence="1">
    <location>
        <begin position="14"/>
        <end position="99"/>
    </location>
</feature>
<feature type="compositionally biased region" description="Low complexity" evidence="1">
    <location>
        <begin position="1821"/>
        <end position="1836"/>
    </location>
</feature>
<dbReference type="InterPro" id="IPR009057">
    <property type="entry name" value="Homeodomain-like_sf"/>
</dbReference>
<feature type="compositionally biased region" description="Low complexity" evidence="1">
    <location>
        <begin position="1537"/>
        <end position="1548"/>
    </location>
</feature>
<feature type="region of interest" description="Disordered" evidence="1">
    <location>
        <begin position="1267"/>
        <end position="1441"/>
    </location>
</feature>
<feature type="compositionally biased region" description="Basic residues" evidence="1">
    <location>
        <begin position="992"/>
        <end position="1004"/>
    </location>
</feature>
<dbReference type="PANTHER" id="PTHR13992">
    <property type="entry name" value="NUCLEAR RECEPTOR CO-REPRESSOR RELATED NCOR"/>
    <property type="match status" value="1"/>
</dbReference>
<dbReference type="Pfam" id="PF00249">
    <property type="entry name" value="Myb_DNA-binding"/>
    <property type="match status" value="3"/>
</dbReference>
<feature type="compositionally biased region" description="Basic and acidic residues" evidence="1">
    <location>
        <begin position="1660"/>
        <end position="1670"/>
    </location>
</feature>
<dbReference type="InterPro" id="IPR001005">
    <property type="entry name" value="SANT/Myb"/>
</dbReference>
<feature type="compositionally biased region" description="Low complexity" evidence="1">
    <location>
        <begin position="1782"/>
        <end position="1806"/>
    </location>
</feature>
<sequence length="1954" mass="217026">MGPNVGIGLGPPRYMERDEWRGRPTHYPRDFERDRDYRGRDVRQDIRDMREPRPPRDPRDLRDISIRERDMRERDMLYSRDSDYRDRDPRDRDLREQGISTRELRERDNRERELRERGLWGSDAKGRESFSGREVLEQDMREVVERERERERERDRRSMWIRESDDGSIPTRPASDHNNREREKERDRSSNSRTIQVQELDRDLLEYSSEKSRQPFSKTEELSFGAERNSAKPTGIGSSSFSQSHSLRESRKDDDDDTGGRERTRGSDRIRLADGDKEGLQESKIHRDSDHISDQEHDIVGLPDGAELCSDGKKPNVLGRLDAVLGVQSQGDRANKSHPSSSSTSTDAELLLEDQSRNSEDVKMEADDILDHQLNGTDDKDQYVVSRPKRVDDSDNNVRSVKRAASGSTNNEASDSAANDPQNSKMRVTRVDHGQSCDVASDAIGRNTKDMLTSLKLVKSSVINGDIDTNFSGGAPETINQEARITIGTPQTEDSARVEVVAEHTATNGSVVNREMSHGKAARSPSMTSLPSPGLSPVQTVEDASAPKEALEFENQADILTEINKIDGEIQFLGDLLQRHRLKKEYQHQAETAVSITISANEDEDMPIDIERPDSESVAGDIIMDVDDDTAAVVGADFQEEASLMDGDSEIPGTVDLVPDKDVEDAKPEAIESEHIDINISDNEAAMGKRLQIIQQFSRQELQQLINEDDPFFKRKSQQTRKPQLYDQIYAENNSRAKKYGRLHSASGPSHLHHIHYHEQDLPEIYESIEDYPCYQENIDTHKRLRSAMLHNMALKAAALDEKELQLKREYKQHWEAWTKKVEKLDKMKEKMANAPLPPNVREEDLVQSENVLFTTRNRRGAYNSDAVRSEAELLEIIQSLENADMRNPDLRASRTAATVPPMILDPYIREKVHYYDRNHLVTDPIKYYRLGPVTDVWTEEERDIFIKRYLNYPKQFGKIAAGIENKTASQCVLFYYREKKEIGFKDMLSNRGRKRKPAGKRKEKAAQQSSPSGQPGKKHKGSALIEDIGQANRKLAKSKEVRDLQDLSQSWGDVDTEPGPRRRARSGVTCRQSGTPGIEDSASNAASPVPSSTVSTPVIPAPGRRKMGSKAPNTRSAAMAASNPKNSAEDVVVEEKKPKTEKGPPVVVLPSSKTAPKPEETPVVDEDLPSTVSPVLAKQHATDSAHPNMENAADTVVTPAPSLITRWTSAEHTKCIAALKKYGRDFEAVAKAVGTKTADQCKNFCFNYKRKFGVSALDDANNLDPAALGEEGEDKEVSGVGTEKNKPKKIKPSNISATSVTSVTPVTSAISAPVAPPTNTTTGTKDTNAAPSGRRKPGKTTGQDIIKDNVPKIASERANSVDEQESATDKKKKKKVAHKNDASIVPIETPTQSTTSFKARYSRDPPSDEGSPSLVSSSHADDNPTSGPTNVEGTARKSNCSSYWSRLEKADFKRLLSVHGKDWDKISKDMKSKTLIQVRNQYINNAEKLAAEGVIPLERLASPLLPSKDNIDQPQAHPEPNDDHADQDKGDQTEGTTSPTSVTSQQPCDSPGVEPKSGYFISTSYPDNETEVNHQEPRPVTPPRRVNIGNLLNNDDEEVHGAVEDWFGNSEEDSDLQSREHSFEGEDQPEQDLAQEQPQHLMDERDIRQEDIETEDEFEPPHHAHEFHDPSSTSAMEAGSLVTGRSFPPAAHGSHGYYGHSHQPSHSAQQPPSAHSASGVLGSGYDAQHYYGSSQASSGYRSPPPPISPGPGGHGLQRVTSPTVPMPPVQVPHHHSHHQKSSSVSHVEIPRSQPSPQSSSRARSPMTHQGSYFAPHQHHGYGPPSHSSYSSYSQHHGSHTPGQVEVLSPHPRSTNESSMVMQHQSSSASGTAHSHGQSRGHGHGHTIPKAMARVMAKYLAMVMVMVMVLVMVLVLVLVPALAPVLALVLHTDMDTLDQFQDTAVRLSCRDQPI</sequence>